<name>A0ABP3RK62_9BACI</name>
<keyword evidence="2" id="KW-0808">Transferase</keyword>
<proteinExistence type="predicted"/>
<keyword evidence="2" id="KW-0418">Kinase</keyword>
<keyword evidence="3" id="KW-1185">Reference proteome</keyword>
<comment type="caution">
    <text evidence="2">The sequence shown here is derived from an EMBL/GenBank/DDBJ whole genome shotgun (WGS) entry which is preliminary data.</text>
</comment>
<dbReference type="GO" id="GO:0016301">
    <property type="term" value="F:kinase activity"/>
    <property type="evidence" value="ECO:0007669"/>
    <property type="project" value="UniProtKB-KW"/>
</dbReference>
<evidence type="ECO:0000313" key="2">
    <source>
        <dbReference type="EMBL" id="GAA0608778.1"/>
    </source>
</evidence>
<dbReference type="Gene3D" id="3.30.565.10">
    <property type="entry name" value="Histidine kinase-like ATPase, C-terminal domain"/>
    <property type="match status" value="1"/>
</dbReference>
<organism evidence="2 3">
    <name type="scientific">Virgibacillus siamensis</name>
    <dbReference type="NCBI Taxonomy" id="480071"/>
    <lineage>
        <taxon>Bacteria</taxon>
        <taxon>Bacillati</taxon>
        <taxon>Bacillota</taxon>
        <taxon>Bacilli</taxon>
        <taxon>Bacillales</taxon>
        <taxon>Bacillaceae</taxon>
        <taxon>Virgibacillus</taxon>
    </lineage>
</organism>
<accession>A0ABP3RK62</accession>
<dbReference type="Proteomes" id="UP001500866">
    <property type="component" value="Unassembled WGS sequence"/>
</dbReference>
<evidence type="ECO:0000259" key="1">
    <source>
        <dbReference type="Pfam" id="PF02518"/>
    </source>
</evidence>
<gene>
    <name evidence="2" type="primary">rsbT_1</name>
    <name evidence="2" type="ORF">GCM10009001_27670</name>
</gene>
<dbReference type="CDD" id="cd16934">
    <property type="entry name" value="HATPase_RsbT-like"/>
    <property type="match status" value="1"/>
</dbReference>
<dbReference type="EMBL" id="BAAADS010000018">
    <property type="protein sequence ID" value="GAA0608778.1"/>
    <property type="molecule type" value="Genomic_DNA"/>
</dbReference>
<dbReference type="SUPFAM" id="SSF55874">
    <property type="entry name" value="ATPase domain of HSP90 chaperone/DNA topoisomerase II/histidine kinase"/>
    <property type="match status" value="1"/>
</dbReference>
<dbReference type="Pfam" id="PF02518">
    <property type="entry name" value="HATPase_c"/>
    <property type="match status" value="1"/>
</dbReference>
<feature type="domain" description="Histidine kinase/HSP90-like ATPase" evidence="1">
    <location>
        <begin position="40"/>
        <end position="130"/>
    </location>
</feature>
<dbReference type="InterPro" id="IPR003594">
    <property type="entry name" value="HATPase_dom"/>
</dbReference>
<reference evidence="3" key="1">
    <citation type="journal article" date="2019" name="Int. J. Syst. Evol. Microbiol.">
        <title>The Global Catalogue of Microorganisms (GCM) 10K type strain sequencing project: providing services to taxonomists for standard genome sequencing and annotation.</title>
        <authorList>
            <consortium name="The Broad Institute Genomics Platform"/>
            <consortium name="The Broad Institute Genome Sequencing Center for Infectious Disease"/>
            <person name="Wu L."/>
            <person name="Ma J."/>
        </authorList>
    </citation>
    <scope>NUCLEOTIDE SEQUENCE [LARGE SCALE GENOMIC DNA]</scope>
    <source>
        <strain evidence="3">JCM 15395</strain>
    </source>
</reference>
<protein>
    <submittedName>
        <fullName evidence="2">Serine/threonine-protein kinase RsbT</fullName>
    </submittedName>
</protein>
<evidence type="ECO:0000313" key="3">
    <source>
        <dbReference type="Proteomes" id="UP001500866"/>
    </source>
</evidence>
<sequence>MPAEDNQIVHVIEINSDKDIIRARKIVRALTIELGFGKLDQAKITTVVSELARNIFLFAHCGVINAMSVERACKIGISLSAVDNGPGIGEIQRALRPYTSSSNGLGVGLPGVRNIMDEFSIKSSECGTEISTVKWLEKYG</sequence>
<dbReference type="RefSeq" id="WP_343814297.1">
    <property type="nucleotide sequence ID" value="NZ_BAAADS010000018.1"/>
</dbReference>
<dbReference type="InterPro" id="IPR036890">
    <property type="entry name" value="HATPase_C_sf"/>
</dbReference>